<dbReference type="InterPro" id="IPR003439">
    <property type="entry name" value="ABC_transporter-like_ATP-bd"/>
</dbReference>
<keyword evidence="3" id="KW-0067">ATP-binding</keyword>
<keyword evidence="1" id="KW-1003">Cell membrane</keyword>
<evidence type="ECO:0000256" key="3">
    <source>
        <dbReference type="ARBA" id="ARBA00022840"/>
    </source>
</evidence>
<dbReference type="Proteomes" id="UP000198729">
    <property type="component" value="Unassembled WGS sequence"/>
</dbReference>
<dbReference type="CDD" id="cd00267">
    <property type="entry name" value="ABC_ATPase"/>
    <property type="match status" value="1"/>
</dbReference>
<protein>
    <submittedName>
        <fullName evidence="5">ABC transporter related protein</fullName>
    </submittedName>
</protein>
<dbReference type="STRING" id="51642.NSMM_350024"/>
<evidence type="ECO:0000313" key="5">
    <source>
        <dbReference type="EMBL" id="SCZ85160.1"/>
    </source>
</evidence>
<dbReference type="SMART" id="SM00382">
    <property type="entry name" value="AAA"/>
    <property type="match status" value="1"/>
</dbReference>
<proteinExistence type="predicted"/>
<gene>
    <name evidence="5" type="ORF">NSMM_350024</name>
</gene>
<dbReference type="InterPro" id="IPR003593">
    <property type="entry name" value="AAA+_ATPase"/>
</dbReference>
<keyword evidence="6" id="KW-1185">Reference proteome</keyword>
<dbReference type="Gene3D" id="3.40.50.300">
    <property type="entry name" value="P-loop containing nucleotide triphosphate hydrolases"/>
    <property type="match status" value="1"/>
</dbReference>
<evidence type="ECO:0000313" key="6">
    <source>
        <dbReference type="Proteomes" id="UP000198729"/>
    </source>
</evidence>
<reference evidence="5 6" key="1">
    <citation type="submission" date="2016-10" db="EMBL/GenBank/DDBJ databases">
        <authorList>
            <person name="de Groot N.N."/>
        </authorList>
    </citation>
    <scope>NUCLEOTIDE SEQUENCE [LARGE SCALE GENOMIC DNA]</scope>
    <source>
        <strain evidence="5">1</strain>
    </source>
</reference>
<organism evidence="5 6">
    <name type="scientific">Nitrosomonas mobilis</name>
    <dbReference type="NCBI Taxonomy" id="51642"/>
    <lineage>
        <taxon>Bacteria</taxon>
        <taxon>Pseudomonadati</taxon>
        <taxon>Pseudomonadota</taxon>
        <taxon>Betaproteobacteria</taxon>
        <taxon>Nitrosomonadales</taxon>
        <taxon>Nitrosomonadaceae</taxon>
        <taxon>Nitrosomonas</taxon>
    </lineage>
</organism>
<dbReference type="PANTHER" id="PTHR43119:SF1">
    <property type="entry name" value="ABC TRANSPORTER DOMAIN-CONTAINING PROTEIN"/>
    <property type="match status" value="1"/>
</dbReference>
<sequence>MLTVDHLSRSILQPVSFSLADGECLAVQGPSGSGKSLLLRAIADLDPHEGTISLDGVACHTIPAPQWRLQVMYLPAEAGWWEDRVDAHFPDWEAACFWVEALQLPTSIRSAAIRTLSTGERQRLALARALVRSPRVLMLDEPTSGLDRTSVSIVESLLLQLLQNGTSLLWVTHDPAQAQRIAQRCLHVQNGHVLETTLRTSVIS</sequence>
<dbReference type="GO" id="GO:0016887">
    <property type="term" value="F:ATP hydrolysis activity"/>
    <property type="evidence" value="ECO:0007669"/>
    <property type="project" value="InterPro"/>
</dbReference>
<dbReference type="OrthoDB" id="4408248at2"/>
<dbReference type="EMBL" id="FMWO01000042">
    <property type="protein sequence ID" value="SCZ85160.1"/>
    <property type="molecule type" value="Genomic_DNA"/>
</dbReference>
<dbReference type="PROSITE" id="PS50893">
    <property type="entry name" value="ABC_TRANSPORTER_2"/>
    <property type="match status" value="1"/>
</dbReference>
<dbReference type="InterPro" id="IPR027417">
    <property type="entry name" value="P-loop_NTPase"/>
</dbReference>
<dbReference type="PANTHER" id="PTHR43119">
    <property type="entry name" value="ABC TRANSPORT PROTEIN ATP-BINDING COMPONENT-RELATED"/>
    <property type="match status" value="1"/>
</dbReference>
<dbReference type="GO" id="GO:0005524">
    <property type="term" value="F:ATP binding"/>
    <property type="evidence" value="ECO:0007669"/>
    <property type="project" value="UniProtKB-KW"/>
</dbReference>
<name>A0A1G5SE80_9PROT</name>
<dbReference type="Pfam" id="PF00005">
    <property type="entry name" value="ABC_tran"/>
    <property type="match status" value="1"/>
</dbReference>
<feature type="domain" description="ABC transporter" evidence="4">
    <location>
        <begin position="2"/>
        <end position="203"/>
    </location>
</feature>
<evidence type="ECO:0000259" key="4">
    <source>
        <dbReference type="PROSITE" id="PS50893"/>
    </source>
</evidence>
<dbReference type="RefSeq" id="WP_090285201.1">
    <property type="nucleotide sequence ID" value="NZ_FMWO01000042.1"/>
</dbReference>
<evidence type="ECO:0000256" key="2">
    <source>
        <dbReference type="ARBA" id="ARBA00022741"/>
    </source>
</evidence>
<keyword evidence="1" id="KW-0472">Membrane</keyword>
<dbReference type="SUPFAM" id="SSF52540">
    <property type="entry name" value="P-loop containing nucleoside triphosphate hydrolases"/>
    <property type="match status" value="1"/>
</dbReference>
<keyword evidence="2" id="KW-0547">Nucleotide-binding</keyword>
<evidence type="ECO:0000256" key="1">
    <source>
        <dbReference type="ARBA" id="ARBA00022475"/>
    </source>
</evidence>
<dbReference type="AlphaFoldDB" id="A0A1G5SE80"/>
<accession>A0A1G5SE80</accession>